<dbReference type="RefSeq" id="WP_386195583.1">
    <property type="nucleotide sequence ID" value="NZ_JBHSBC010000047.1"/>
</dbReference>
<keyword evidence="3" id="KW-1185">Reference proteome</keyword>
<dbReference type="Proteomes" id="UP001595698">
    <property type="component" value="Unassembled WGS sequence"/>
</dbReference>
<evidence type="ECO:0000313" key="3">
    <source>
        <dbReference type="Proteomes" id="UP001595698"/>
    </source>
</evidence>
<gene>
    <name evidence="2" type="ORF">ACFOYY_35470</name>
</gene>
<organism evidence="2 3">
    <name type="scientific">Streptosporangium jomthongense</name>
    <dbReference type="NCBI Taxonomy" id="1193683"/>
    <lineage>
        <taxon>Bacteria</taxon>
        <taxon>Bacillati</taxon>
        <taxon>Actinomycetota</taxon>
        <taxon>Actinomycetes</taxon>
        <taxon>Streptosporangiales</taxon>
        <taxon>Streptosporangiaceae</taxon>
        <taxon>Streptosporangium</taxon>
    </lineage>
</organism>
<protein>
    <submittedName>
        <fullName evidence="2">Uncharacterized protein</fullName>
    </submittedName>
</protein>
<name>A0ABV8FC22_9ACTN</name>
<sequence>MTRPEIPVPAEGDAECPLEDAAVELSEPDDGGLFERPARPRPGRTLL</sequence>
<feature type="region of interest" description="Disordered" evidence="1">
    <location>
        <begin position="25"/>
        <end position="47"/>
    </location>
</feature>
<evidence type="ECO:0000256" key="1">
    <source>
        <dbReference type="SAM" id="MobiDB-lite"/>
    </source>
</evidence>
<dbReference type="EMBL" id="JBHSBC010000047">
    <property type="protein sequence ID" value="MFC3985476.1"/>
    <property type="molecule type" value="Genomic_DNA"/>
</dbReference>
<comment type="caution">
    <text evidence="2">The sequence shown here is derived from an EMBL/GenBank/DDBJ whole genome shotgun (WGS) entry which is preliminary data.</text>
</comment>
<proteinExistence type="predicted"/>
<evidence type="ECO:0000313" key="2">
    <source>
        <dbReference type="EMBL" id="MFC3985476.1"/>
    </source>
</evidence>
<accession>A0ABV8FC22</accession>
<reference evidence="3" key="1">
    <citation type="journal article" date="2019" name="Int. J. Syst. Evol. Microbiol.">
        <title>The Global Catalogue of Microorganisms (GCM) 10K type strain sequencing project: providing services to taxonomists for standard genome sequencing and annotation.</title>
        <authorList>
            <consortium name="The Broad Institute Genomics Platform"/>
            <consortium name="The Broad Institute Genome Sequencing Center for Infectious Disease"/>
            <person name="Wu L."/>
            <person name="Ma J."/>
        </authorList>
    </citation>
    <scope>NUCLEOTIDE SEQUENCE [LARGE SCALE GENOMIC DNA]</scope>
    <source>
        <strain evidence="3">TBRC 7912</strain>
    </source>
</reference>